<keyword evidence="2" id="KW-1185">Reference proteome</keyword>
<sequence length="545" mass="61211">MRAPSMPTTARMQLLEQSPPVQEIHIGESALFSAIRRHMRVLFSAMYRQEGDAHENEQALALRFEMMKWLTSPLMPDQGMFQRCGLDDDRRVRQQWGVEASQAVLLLRDLIDRYAKEGSVLNSEFLRLIVDLAGELAEDRVRICCHTKERDLFRDLLNGLCELDDYAFICNLSEYRSNLPFNTLIRFGPLRTSGMAKLPEAVIASPLYRRIVRFVWSGLSDEEGFSADPVLPAHNYLASMDTVRLPAIARPVIWGHSADTEAPAVMEEADDVAFYSDTVRPPAASVRCVMVELPGEYGVLLRPGAHLLIYSPRSEGARPIGYRTLGEVEPGDYLLVHDADANLGEVSVDAASAPLASLWKKALRDLYERDARHCVQRMKRAGIELQDLHRAVESWTAMHGTVIRAPRRRDHFRALLTQVLDPELIASRMESRVRVPGWRRAWVEVESSRASAIRHGVVENAIVNEVLVTELSREVDDDFRAMISGSVAYRHRLSAASGLVGSVLFRPVIALSTDFAAPADTFGKPLRLPVIEQYRADTEGERLCA</sequence>
<dbReference type="RefSeq" id="WP_183300496.1">
    <property type="nucleotide sequence ID" value="NZ_JACHWF010000007.1"/>
</dbReference>
<accession>A0A7W4VEQ2</accession>
<name>A0A7W4VEQ2_9BURK</name>
<dbReference type="AlphaFoldDB" id="A0A7W4VEQ2"/>
<evidence type="ECO:0000313" key="2">
    <source>
        <dbReference type="Proteomes" id="UP000578036"/>
    </source>
</evidence>
<gene>
    <name evidence="1" type="ORF">FHX61_004925</name>
</gene>
<dbReference type="Proteomes" id="UP000578036">
    <property type="component" value="Unassembled WGS sequence"/>
</dbReference>
<protein>
    <submittedName>
        <fullName evidence="1">Uncharacterized protein</fullName>
    </submittedName>
</protein>
<dbReference type="EMBL" id="JACHWF010000007">
    <property type="protein sequence ID" value="MBB3010247.1"/>
    <property type="molecule type" value="Genomic_DNA"/>
</dbReference>
<evidence type="ECO:0000313" key="1">
    <source>
        <dbReference type="EMBL" id="MBB3010247.1"/>
    </source>
</evidence>
<comment type="caution">
    <text evidence="1">The sequence shown here is derived from an EMBL/GenBank/DDBJ whole genome shotgun (WGS) entry which is preliminary data.</text>
</comment>
<proteinExistence type="predicted"/>
<reference evidence="1 2" key="1">
    <citation type="submission" date="2020-08" db="EMBL/GenBank/DDBJ databases">
        <title>Genomic Encyclopedia of Type Strains, Phase IV (KMG-V): Genome sequencing to study the core and pangenomes of soil and plant-associated prokaryotes.</title>
        <authorList>
            <person name="Whitman W."/>
        </authorList>
    </citation>
    <scope>NUCLEOTIDE SEQUENCE [LARGE SCALE GENOMIC DNA]</scope>
    <source>
        <strain evidence="1 2">SLV-2362</strain>
    </source>
</reference>
<organism evidence="1 2">
    <name type="scientific">Cupriavidus alkaliphilus</name>
    <dbReference type="NCBI Taxonomy" id="942866"/>
    <lineage>
        <taxon>Bacteria</taxon>
        <taxon>Pseudomonadati</taxon>
        <taxon>Pseudomonadota</taxon>
        <taxon>Betaproteobacteria</taxon>
        <taxon>Burkholderiales</taxon>
        <taxon>Burkholderiaceae</taxon>
        <taxon>Cupriavidus</taxon>
    </lineage>
</organism>